<dbReference type="RefSeq" id="XP_022664086.1">
    <property type="nucleotide sequence ID" value="XM_022808351.1"/>
</dbReference>
<organism evidence="3 4">
    <name type="scientific">Varroa destructor</name>
    <name type="common">Honeybee mite</name>
    <dbReference type="NCBI Taxonomy" id="109461"/>
    <lineage>
        <taxon>Eukaryota</taxon>
        <taxon>Metazoa</taxon>
        <taxon>Ecdysozoa</taxon>
        <taxon>Arthropoda</taxon>
        <taxon>Chelicerata</taxon>
        <taxon>Arachnida</taxon>
        <taxon>Acari</taxon>
        <taxon>Parasitiformes</taxon>
        <taxon>Mesostigmata</taxon>
        <taxon>Gamasina</taxon>
        <taxon>Dermanyssoidea</taxon>
        <taxon>Varroidae</taxon>
        <taxon>Varroa</taxon>
    </lineage>
</organism>
<dbReference type="OrthoDB" id="6432676at2759"/>
<feature type="region of interest" description="Disordered" evidence="1">
    <location>
        <begin position="1"/>
        <end position="48"/>
    </location>
</feature>
<keyword evidence="2" id="KW-0472">Membrane</keyword>
<accession>A0A7M7KAQ2</accession>
<proteinExistence type="predicted"/>
<feature type="transmembrane region" description="Helical" evidence="2">
    <location>
        <begin position="102"/>
        <end position="120"/>
    </location>
</feature>
<dbReference type="Proteomes" id="UP000594260">
    <property type="component" value="Unplaced"/>
</dbReference>
<evidence type="ECO:0008006" key="5">
    <source>
        <dbReference type="Google" id="ProtNLM"/>
    </source>
</evidence>
<dbReference type="EnsemblMetazoa" id="XM_022808352">
    <property type="protein sequence ID" value="XP_022664087"/>
    <property type="gene ID" value="LOC111251618"/>
</dbReference>
<dbReference type="InParanoid" id="A0A7M7KAQ2"/>
<reference evidence="3" key="1">
    <citation type="submission" date="2021-01" db="UniProtKB">
        <authorList>
            <consortium name="EnsemblMetazoa"/>
        </authorList>
    </citation>
    <scope>IDENTIFICATION</scope>
</reference>
<feature type="region of interest" description="Disordered" evidence="1">
    <location>
        <begin position="160"/>
        <end position="201"/>
    </location>
</feature>
<keyword evidence="4" id="KW-1185">Reference proteome</keyword>
<dbReference type="EnsemblMetazoa" id="XM_022808351">
    <property type="protein sequence ID" value="XP_022664086"/>
    <property type="gene ID" value="LOC111251618"/>
</dbReference>
<name>A0A7M7KAQ2_VARDE</name>
<evidence type="ECO:0000256" key="1">
    <source>
        <dbReference type="SAM" id="MobiDB-lite"/>
    </source>
</evidence>
<evidence type="ECO:0000313" key="3">
    <source>
        <dbReference type="EnsemblMetazoa" id="XP_022664086"/>
    </source>
</evidence>
<keyword evidence="2" id="KW-0812">Transmembrane</keyword>
<dbReference type="RefSeq" id="XP_022664087.1">
    <property type="nucleotide sequence ID" value="XM_022808352.1"/>
</dbReference>
<dbReference type="AlphaFoldDB" id="A0A7M7KAQ2"/>
<evidence type="ECO:0000313" key="4">
    <source>
        <dbReference type="Proteomes" id="UP000594260"/>
    </source>
</evidence>
<sequence>MISAMPAVALRREKKRSKPGLARASSAASFGGQAKDVASQGDANRAPSVSTLDIPQRIVRFKSREQEQREKLFMYCGTLCLVTGLFLLFIGVGVQVTPTRTVGLLFIALGAFLCFLKLVITPEEPRRAAPLRRHRLLGSNDSLYNLALPGVTVQDGETEIAASKQTNRKGRRVKDNNGSQKADHVKDRNSGYKETTQGYRDQGEPGAAVGGYHQCHHQEGRSHLIIQQQQTECKPCVDDAERDYNFQVGQCYQLFILARLRTRTWIDFVCESASRLMELGLTARSIEMCDGMVK</sequence>
<keyword evidence="2" id="KW-1133">Transmembrane helix</keyword>
<dbReference type="GeneID" id="111251618"/>
<feature type="compositionally biased region" description="Basic and acidic residues" evidence="1">
    <location>
        <begin position="181"/>
        <end position="191"/>
    </location>
</feature>
<feature type="transmembrane region" description="Helical" evidence="2">
    <location>
        <begin position="72"/>
        <end position="96"/>
    </location>
</feature>
<dbReference type="KEGG" id="vde:111251618"/>
<evidence type="ECO:0000256" key="2">
    <source>
        <dbReference type="SAM" id="Phobius"/>
    </source>
</evidence>
<protein>
    <recommendedName>
        <fullName evidence="5">Transmembrane protein</fullName>
    </recommendedName>
</protein>